<proteinExistence type="predicted"/>
<dbReference type="AlphaFoldDB" id="A0A6J6DNU1"/>
<organism evidence="2">
    <name type="scientific">freshwater metagenome</name>
    <dbReference type="NCBI Taxonomy" id="449393"/>
    <lineage>
        <taxon>unclassified sequences</taxon>
        <taxon>metagenomes</taxon>
        <taxon>ecological metagenomes</taxon>
    </lineage>
</organism>
<accession>A0A6J6DNU1</accession>
<reference evidence="2" key="1">
    <citation type="submission" date="2020-05" db="EMBL/GenBank/DDBJ databases">
        <authorList>
            <person name="Chiriac C."/>
            <person name="Salcher M."/>
            <person name="Ghai R."/>
            <person name="Kavagutti S V."/>
        </authorList>
    </citation>
    <scope>NUCLEOTIDE SEQUENCE</scope>
</reference>
<sequence>MIPDPTAFDAAPALTEREVAIIEFEATWWMQDEDKAAAIRARFACSVEEYYQQLNLLLDHPGALSVDPLVVRRLRRQRERRRRARLDGPSRTGEQGGLHA</sequence>
<dbReference type="EMBL" id="CAEZSR010000072">
    <property type="protein sequence ID" value="CAB4564814.1"/>
    <property type="molecule type" value="Genomic_DNA"/>
</dbReference>
<dbReference type="Pfam" id="PF11662">
    <property type="entry name" value="DUF3263"/>
    <property type="match status" value="1"/>
</dbReference>
<dbReference type="InterPro" id="IPR021678">
    <property type="entry name" value="DUF3263"/>
</dbReference>
<feature type="region of interest" description="Disordered" evidence="1">
    <location>
        <begin position="78"/>
        <end position="100"/>
    </location>
</feature>
<name>A0A6J6DNU1_9ZZZZ</name>
<gene>
    <name evidence="2" type="ORF">UFOPK1493_02020</name>
</gene>
<evidence type="ECO:0000256" key="1">
    <source>
        <dbReference type="SAM" id="MobiDB-lite"/>
    </source>
</evidence>
<protein>
    <submittedName>
        <fullName evidence="2">Unannotated protein</fullName>
    </submittedName>
</protein>
<evidence type="ECO:0000313" key="2">
    <source>
        <dbReference type="EMBL" id="CAB4564814.1"/>
    </source>
</evidence>